<feature type="region of interest" description="Disordered" evidence="1">
    <location>
        <begin position="129"/>
        <end position="167"/>
    </location>
</feature>
<protein>
    <submittedName>
        <fullName evidence="2">Uncharacterized protein</fullName>
    </submittedName>
</protein>
<evidence type="ECO:0000313" key="2">
    <source>
        <dbReference type="EMBL" id="KAK4137957.1"/>
    </source>
</evidence>
<dbReference type="AlphaFoldDB" id="A0AAN6URN8"/>
<sequence>MFGCSPRPLLRWHDEQLTDLLHHMDTRQRPSSSQPLHQESRRMDHRIMRVEQPRQCRPRRAQAGSNSGNHLRPCCAVVSAAVQLQTGRRSPVVQPQRHDPPKRIAEPIAPFPAGPAIGRIGAIGRLAPTRHRNAPASSSQYAPERKGAGHMHAESLRHPVPAQPQAG</sequence>
<proteinExistence type="predicted"/>
<dbReference type="EMBL" id="MU853402">
    <property type="protein sequence ID" value="KAK4137957.1"/>
    <property type="molecule type" value="Genomic_DNA"/>
</dbReference>
<name>A0AAN6URN8_9PEZI</name>
<keyword evidence="3" id="KW-1185">Reference proteome</keyword>
<feature type="compositionally biased region" description="Basic and acidic residues" evidence="1">
    <location>
        <begin position="143"/>
        <end position="157"/>
    </location>
</feature>
<evidence type="ECO:0000256" key="1">
    <source>
        <dbReference type="SAM" id="MobiDB-lite"/>
    </source>
</evidence>
<feature type="compositionally biased region" description="Basic and acidic residues" evidence="1">
    <location>
        <begin position="96"/>
        <end position="105"/>
    </location>
</feature>
<accession>A0AAN6URN8</accession>
<dbReference type="Proteomes" id="UP001304895">
    <property type="component" value="Unassembled WGS sequence"/>
</dbReference>
<gene>
    <name evidence="2" type="ORF">BT67DRAFT_126952</name>
</gene>
<organism evidence="2 3">
    <name type="scientific">Trichocladium antarcticum</name>
    <dbReference type="NCBI Taxonomy" id="1450529"/>
    <lineage>
        <taxon>Eukaryota</taxon>
        <taxon>Fungi</taxon>
        <taxon>Dikarya</taxon>
        <taxon>Ascomycota</taxon>
        <taxon>Pezizomycotina</taxon>
        <taxon>Sordariomycetes</taxon>
        <taxon>Sordariomycetidae</taxon>
        <taxon>Sordariales</taxon>
        <taxon>Chaetomiaceae</taxon>
        <taxon>Trichocladium</taxon>
    </lineage>
</organism>
<evidence type="ECO:0000313" key="3">
    <source>
        <dbReference type="Proteomes" id="UP001304895"/>
    </source>
</evidence>
<reference evidence="2" key="1">
    <citation type="journal article" date="2023" name="Mol. Phylogenet. Evol.">
        <title>Genome-scale phylogeny and comparative genomics of the fungal order Sordariales.</title>
        <authorList>
            <person name="Hensen N."/>
            <person name="Bonometti L."/>
            <person name="Westerberg I."/>
            <person name="Brannstrom I.O."/>
            <person name="Guillou S."/>
            <person name="Cros-Aarteil S."/>
            <person name="Calhoun S."/>
            <person name="Haridas S."/>
            <person name="Kuo A."/>
            <person name="Mondo S."/>
            <person name="Pangilinan J."/>
            <person name="Riley R."/>
            <person name="LaButti K."/>
            <person name="Andreopoulos B."/>
            <person name="Lipzen A."/>
            <person name="Chen C."/>
            <person name="Yan M."/>
            <person name="Daum C."/>
            <person name="Ng V."/>
            <person name="Clum A."/>
            <person name="Steindorff A."/>
            <person name="Ohm R.A."/>
            <person name="Martin F."/>
            <person name="Silar P."/>
            <person name="Natvig D.O."/>
            <person name="Lalanne C."/>
            <person name="Gautier V."/>
            <person name="Ament-Velasquez S.L."/>
            <person name="Kruys A."/>
            <person name="Hutchinson M.I."/>
            <person name="Powell A.J."/>
            <person name="Barry K."/>
            <person name="Miller A.N."/>
            <person name="Grigoriev I.V."/>
            <person name="Debuchy R."/>
            <person name="Gladieux P."/>
            <person name="Hiltunen Thoren M."/>
            <person name="Johannesson H."/>
        </authorList>
    </citation>
    <scope>NUCLEOTIDE SEQUENCE</scope>
    <source>
        <strain evidence="2">CBS 123565</strain>
    </source>
</reference>
<feature type="region of interest" description="Disordered" evidence="1">
    <location>
        <begin position="87"/>
        <end position="112"/>
    </location>
</feature>
<comment type="caution">
    <text evidence="2">The sequence shown here is derived from an EMBL/GenBank/DDBJ whole genome shotgun (WGS) entry which is preliminary data.</text>
</comment>
<reference evidence="2" key="2">
    <citation type="submission" date="2023-05" db="EMBL/GenBank/DDBJ databases">
        <authorList>
            <consortium name="Lawrence Berkeley National Laboratory"/>
            <person name="Steindorff A."/>
            <person name="Hensen N."/>
            <person name="Bonometti L."/>
            <person name="Westerberg I."/>
            <person name="Brannstrom I.O."/>
            <person name="Guillou S."/>
            <person name="Cros-Aarteil S."/>
            <person name="Calhoun S."/>
            <person name="Haridas S."/>
            <person name="Kuo A."/>
            <person name="Mondo S."/>
            <person name="Pangilinan J."/>
            <person name="Riley R."/>
            <person name="Labutti K."/>
            <person name="Andreopoulos B."/>
            <person name="Lipzen A."/>
            <person name="Chen C."/>
            <person name="Yanf M."/>
            <person name="Daum C."/>
            <person name="Ng V."/>
            <person name="Clum A."/>
            <person name="Ohm R."/>
            <person name="Martin F."/>
            <person name="Silar P."/>
            <person name="Natvig D."/>
            <person name="Lalanne C."/>
            <person name="Gautier V."/>
            <person name="Ament-Velasquez S.L."/>
            <person name="Kruys A."/>
            <person name="Hutchinson M.I."/>
            <person name="Powell A.J."/>
            <person name="Barry K."/>
            <person name="Miller A.N."/>
            <person name="Grigoriev I.V."/>
            <person name="Debuchy R."/>
            <person name="Gladieux P."/>
            <person name="Thoren M.H."/>
            <person name="Johannesson H."/>
        </authorList>
    </citation>
    <scope>NUCLEOTIDE SEQUENCE</scope>
    <source>
        <strain evidence="2">CBS 123565</strain>
    </source>
</reference>